<dbReference type="AlphaFoldDB" id="A0AA88I4P9"/>
<proteinExistence type="predicted"/>
<dbReference type="InterPro" id="IPR043128">
    <property type="entry name" value="Rev_trsase/Diguanyl_cyclase"/>
</dbReference>
<dbReference type="PANTHER" id="PTHR37984:SF5">
    <property type="entry name" value="PROTEIN NYNRIN-LIKE"/>
    <property type="match status" value="1"/>
</dbReference>
<dbReference type="GO" id="GO:0003964">
    <property type="term" value="F:RNA-directed DNA polymerase activity"/>
    <property type="evidence" value="ECO:0007669"/>
    <property type="project" value="UniProtKB-EC"/>
</dbReference>
<evidence type="ECO:0000313" key="3">
    <source>
        <dbReference type="EMBL" id="KAK2718171.1"/>
    </source>
</evidence>
<dbReference type="Gene3D" id="3.30.70.270">
    <property type="match status" value="1"/>
</dbReference>
<dbReference type="EC" id="2.7.7.49" evidence="1"/>
<dbReference type="Pfam" id="PF17921">
    <property type="entry name" value="Integrase_H2C2"/>
    <property type="match status" value="1"/>
</dbReference>
<dbReference type="InterPro" id="IPR043502">
    <property type="entry name" value="DNA/RNA_pol_sf"/>
</dbReference>
<dbReference type="Proteomes" id="UP001187531">
    <property type="component" value="Unassembled WGS sequence"/>
</dbReference>
<evidence type="ECO:0000259" key="2">
    <source>
        <dbReference type="Pfam" id="PF17921"/>
    </source>
</evidence>
<dbReference type="EMBL" id="JAVRJZ010000009">
    <property type="protein sequence ID" value="KAK2718171.1"/>
    <property type="molecule type" value="Genomic_DNA"/>
</dbReference>
<organism evidence="3 4">
    <name type="scientific">Artemia franciscana</name>
    <name type="common">Brine shrimp</name>
    <name type="synonym">Artemia sanfranciscana</name>
    <dbReference type="NCBI Taxonomy" id="6661"/>
    <lineage>
        <taxon>Eukaryota</taxon>
        <taxon>Metazoa</taxon>
        <taxon>Ecdysozoa</taxon>
        <taxon>Arthropoda</taxon>
        <taxon>Crustacea</taxon>
        <taxon>Branchiopoda</taxon>
        <taxon>Anostraca</taxon>
        <taxon>Artemiidae</taxon>
        <taxon>Artemia</taxon>
    </lineage>
</organism>
<dbReference type="InterPro" id="IPR050951">
    <property type="entry name" value="Retrovirus_Pol_polyprotein"/>
</dbReference>
<protein>
    <recommendedName>
        <fullName evidence="1">RNA-directed DNA polymerase</fullName>
        <ecNumber evidence="1">2.7.7.49</ecNumber>
    </recommendedName>
</protein>
<evidence type="ECO:0000313" key="4">
    <source>
        <dbReference type="Proteomes" id="UP001187531"/>
    </source>
</evidence>
<feature type="domain" description="Integrase zinc-binding" evidence="2">
    <location>
        <begin position="183"/>
        <end position="240"/>
    </location>
</feature>
<evidence type="ECO:0000256" key="1">
    <source>
        <dbReference type="ARBA" id="ARBA00012493"/>
    </source>
</evidence>
<name>A0AA88I4P9_ARTSF</name>
<dbReference type="SUPFAM" id="SSF56672">
    <property type="entry name" value="DNA/RNA polymerases"/>
    <property type="match status" value="1"/>
</dbReference>
<accession>A0AA88I4P9</accession>
<keyword evidence="4" id="KW-1185">Reference proteome</keyword>
<dbReference type="PANTHER" id="PTHR37984">
    <property type="entry name" value="PROTEIN CBG26694"/>
    <property type="match status" value="1"/>
</dbReference>
<sequence>MTDILEIIKQVKPPNNQKTCRSVCGLLSYFRHYVLNFVTIAKPLTKLLKKSGNFECPPAAVEALSKLKQELLKAPVLELPNLSHDLAYKRMHHKGGKSLTIAEIQEESAIFSIRNIALHQDKDDFCSSMKKFIAEVKELPEHYKHHMKDIDHYELDEDKNVLGRYYRPIQTYRQNDTRLIPVIPKSMEGEVIYLLHVVNGCHMGEAKTMGRIKGNIHFPNMYKKVKEFILSYEDCAKHKSPQTMPRAEFGTYGVPAGVGDLISIDIWGSGG</sequence>
<gene>
    <name evidence="3" type="ORF">QYM36_005475</name>
</gene>
<dbReference type="Gene3D" id="1.10.340.70">
    <property type="match status" value="1"/>
</dbReference>
<reference evidence="3" key="1">
    <citation type="submission" date="2023-07" db="EMBL/GenBank/DDBJ databases">
        <title>Chromosome-level genome assembly of Artemia franciscana.</title>
        <authorList>
            <person name="Jo E."/>
        </authorList>
    </citation>
    <scope>NUCLEOTIDE SEQUENCE</scope>
    <source>
        <tissue evidence="3">Whole body</tissue>
    </source>
</reference>
<comment type="caution">
    <text evidence="3">The sequence shown here is derived from an EMBL/GenBank/DDBJ whole genome shotgun (WGS) entry which is preliminary data.</text>
</comment>
<dbReference type="InterPro" id="IPR041588">
    <property type="entry name" value="Integrase_H2C2"/>
</dbReference>